<evidence type="ECO:0000256" key="12">
    <source>
        <dbReference type="SAM" id="MobiDB-lite"/>
    </source>
</evidence>
<dbReference type="InterPro" id="IPR004692">
    <property type="entry name" value="SecG"/>
</dbReference>
<dbReference type="GO" id="GO:0015450">
    <property type="term" value="F:protein-transporting ATPase activity"/>
    <property type="evidence" value="ECO:0007669"/>
    <property type="project" value="UniProtKB-UniRule"/>
</dbReference>
<dbReference type="RefSeq" id="WP_193983604.1">
    <property type="nucleotide sequence ID" value="NZ_CP063656.1"/>
</dbReference>
<dbReference type="PANTHER" id="PTHR34182">
    <property type="entry name" value="PROTEIN-EXPORT MEMBRANE PROTEIN SECG"/>
    <property type="match status" value="1"/>
</dbReference>
<dbReference type="AlphaFoldDB" id="A0A7S6UEE1"/>
<feature type="transmembrane region" description="Helical" evidence="11">
    <location>
        <begin position="55"/>
        <end position="72"/>
    </location>
</feature>
<evidence type="ECO:0000256" key="10">
    <source>
        <dbReference type="ARBA" id="ARBA00023136"/>
    </source>
</evidence>
<keyword evidence="10 11" id="KW-0472">Membrane</keyword>
<reference evidence="13 14" key="1">
    <citation type="submission" date="2020-10" db="EMBL/GenBank/DDBJ databases">
        <title>complete genome sequencing of Lysobacter sp. H21R20.</title>
        <authorList>
            <person name="Bae J.-W."/>
            <person name="Lee S.-Y."/>
        </authorList>
    </citation>
    <scope>NUCLEOTIDE SEQUENCE [LARGE SCALE GENOMIC DNA]</scope>
    <source>
        <strain evidence="13 14">H21R20</strain>
    </source>
</reference>
<keyword evidence="7 11" id="KW-0653">Protein transport</keyword>
<dbReference type="GO" id="GO:0043952">
    <property type="term" value="P:protein transport by the Sec complex"/>
    <property type="evidence" value="ECO:0007669"/>
    <property type="project" value="TreeGrafter"/>
</dbReference>
<evidence type="ECO:0000256" key="9">
    <source>
        <dbReference type="ARBA" id="ARBA00023010"/>
    </source>
</evidence>
<keyword evidence="8 11" id="KW-1133">Transmembrane helix</keyword>
<dbReference type="Pfam" id="PF03840">
    <property type="entry name" value="SecG"/>
    <property type="match status" value="1"/>
</dbReference>
<evidence type="ECO:0000256" key="5">
    <source>
        <dbReference type="ARBA" id="ARBA00022475"/>
    </source>
</evidence>
<keyword evidence="5 11" id="KW-1003">Cell membrane</keyword>
<dbReference type="KEGG" id="lcic:INQ41_08495"/>
<evidence type="ECO:0000256" key="1">
    <source>
        <dbReference type="ARBA" id="ARBA00004651"/>
    </source>
</evidence>
<name>A0A7S6UEE1_9GAMM</name>
<gene>
    <name evidence="13" type="primary">secG</name>
    <name evidence="13" type="ORF">INQ41_08495</name>
</gene>
<sequence>MLLFLNVIYVLIAASMIVLILMQRGSGAQAGAGFGGGASATVFGARGASSFLSKATKWLAISFFVIAMFMAWQATHLAVGPTTAGQGLGVMSQVPVDPASSAPAVPEAAPAQPTAPAVAPDVPAAPAAPEATDSAPSDPVKN</sequence>
<dbReference type="Proteomes" id="UP000594059">
    <property type="component" value="Chromosome"/>
</dbReference>
<dbReference type="EMBL" id="CP063656">
    <property type="protein sequence ID" value="QOW18731.1"/>
    <property type="molecule type" value="Genomic_DNA"/>
</dbReference>
<comment type="function">
    <text evidence="11">Involved in protein export. Participates in an early event of protein translocation.</text>
</comment>
<feature type="transmembrane region" description="Helical" evidence="11">
    <location>
        <begin position="6"/>
        <end position="22"/>
    </location>
</feature>
<evidence type="ECO:0000256" key="8">
    <source>
        <dbReference type="ARBA" id="ARBA00022989"/>
    </source>
</evidence>
<keyword evidence="6 11" id="KW-0812">Transmembrane</keyword>
<dbReference type="GO" id="GO:0009306">
    <property type="term" value="P:protein secretion"/>
    <property type="evidence" value="ECO:0007669"/>
    <property type="project" value="UniProtKB-UniRule"/>
</dbReference>
<evidence type="ECO:0000256" key="4">
    <source>
        <dbReference type="ARBA" id="ARBA00022448"/>
    </source>
</evidence>
<evidence type="ECO:0000256" key="11">
    <source>
        <dbReference type="RuleBase" id="RU365087"/>
    </source>
</evidence>
<evidence type="ECO:0000256" key="7">
    <source>
        <dbReference type="ARBA" id="ARBA00022927"/>
    </source>
</evidence>
<evidence type="ECO:0000313" key="14">
    <source>
        <dbReference type="Proteomes" id="UP000594059"/>
    </source>
</evidence>
<evidence type="ECO:0000313" key="13">
    <source>
        <dbReference type="EMBL" id="QOW18731.1"/>
    </source>
</evidence>
<protein>
    <recommendedName>
        <fullName evidence="3 11">Protein-export membrane protein SecG</fullName>
    </recommendedName>
</protein>
<evidence type="ECO:0000256" key="2">
    <source>
        <dbReference type="ARBA" id="ARBA00008445"/>
    </source>
</evidence>
<dbReference type="NCBIfam" id="TIGR00810">
    <property type="entry name" value="secG"/>
    <property type="match status" value="1"/>
</dbReference>
<proteinExistence type="inferred from homology"/>
<keyword evidence="14" id="KW-1185">Reference proteome</keyword>
<evidence type="ECO:0000256" key="6">
    <source>
        <dbReference type="ARBA" id="ARBA00022692"/>
    </source>
</evidence>
<keyword evidence="9 11" id="KW-0811">Translocation</keyword>
<dbReference type="GO" id="GO:0065002">
    <property type="term" value="P:intracellular protein transmembrane transport"/>
    <property type="evidence" value="ECO:0007669"/>
    <property type="project" value="TreeGrafter"/>
</dbReference>
<dbReference type="PANTHER" id="PTHR34182:SF1">
    <property type="entry name" value="PROTEIN-EXPORT MEMBRANE PROTEIN SECG"/>
    <property type="match status" value="1"/>
</dbReference>
<organism evidence="13 14">
    <name type="scientific">Novilysobacter ciconiae</name>
    <dbReference type="NCBI Taxonomy" id="2781022"/>
    <lineage>
        <taxon>Bacteria</taxon>
        <taxon>Pseudomonadati</taxon>
        <taxon>Pseudomonadota</taxon>
        <taxon>Gammaproteobacteria</taxon>
        <taxon>Lysobacterales</taxon>
        <taxon>Lysobacteraceae</taxon>
        <taxon>Novilysobacter</taxon>
    </lineage>
</organism>
<keyword evidence="4 11" id="KW-0813">Transport</keyword>
<evidence type="ECO:0000256" key="3">
    <source>
        <dbReference type="ARBA" id="ARBA00017876"/>
    </source>
</evidence>
<feature type="region of interest" description="Disordered" evidence="12">
    <location>
        <begin position="97"/>
        <end position="142"/>
    </location>
</feature>
<accession>A0A7S6UEE1</accession>
<comment type="subcellular location">
    <subcellularLocation>
        <location evidence="1 11">Cell membrane</location>
        <topology evidence="1 11">Multi-pass membrane protein</topology>
    </subcellularLocation>
</comment>
<dbReference type="PRINTS" id="PR01651">
    <property type="entry name" value="SECGEXPORT"/>
</dbReference>
<dbReference type="GO" id="GO:0005886">
    <property type="term" value="C:plasma membrane"/>
    <property type="evidence" value="ECO:0007669"/>
    <property type="project" value="UniProtKB-SubCell"/>
</dbReference>
<comment type="similarity">
    <text evidence="2 11">Belongs to the SecG family.</text>
</comment>